<accession>A0A1F5EH61</accession>
<dbReference type="PANTHER" id="PTHR37417">
    <property type="entry name" value="67 KDA MYOSIN-CROSS-REACTIVE ANTIGEN FAMILY PROTEIN (AFU_ORTHOLOGUE AFUA_5G09970)"/>
    <property type="match status" value="1"/>
</dbReference>
<evidence type="ECO:0000313" key="1">
    <source>
        <dbReference type="EMBL" id="OGD66705.1"/>
    </source>
</evidence>
<proteinExistence type="predicted"/>
<dbReference type="PANTHER" id="PTHR37417:SF2">
    <property type="entry name" value="67 KDA MYOSIN-CROSS-REACTIVE ANTIGEN FAMILY PROTEIN (AFU_ORTHOLOGUE AFUA_5G09970)"/>
    <property type="match status" value="1"/>
</dbReference>
<reference evidence="1 2" key="1">
    <citation type="journal article" date="2016" name="Nat. Commun.">
        <title>Thousands of microbial genomes shed light on interconnected biogeochemical processes in an aquifer system.</title>
        <authorList>
            <person name="Anantharaman K."/>
            <person name="Brown C.T."/>
            <person name="Hug L.A."/>
            <person name="Sharon I."/>
            <person name="Castelle C.J."/>
            <person name="Probst A.J."/>
            <person name="Thomas B.C."/>
            <person name="Singh A."/>
            <person name="Wilkins M.J."/>
            <person name="Karaoz U."/>
            <person name="Brodie E.L."/>
            <person name="Williams K.H."/>
            <person name="Hubbard S.S."/>
            <person name="Banfield J.F."/>
        </authorList>
    </citation>
    <scope>NUCLEOTIDE SEQUENCE [LARGE SCALE GENOMIC DNA]</scope>
</reference>
<dbReference type="EMBL" id="MFAE01000015">
    <property type="protein sequence ID" value="OGD66705.1"/>
    <property type="molecule type" value="Genomic_DNA"/>
</dbReference>
<dbReference type="GO" id="GO:0050151">
    <property type="term" value="F:oleate hydratase activity"/>
    <property type="evidence" value="ECO:0007669"/>
    <property type="project" value="InterPro"/>
</dbReference>
<dbReference type="InterPro" id="IPR036188">
    <property type="entry name" value="FAD/NAD-bd_sf"/>
</dbReference>
<dbReference type="Gene3D" id="3.30.9.80">
    <property type="match status" value="1"/>
</dbReference>
<dbReference type="NCBIfam" id="NF010584">
    <property type="entry name" value="PRK13977.1"/>
    <property type="match status" value="1"/>
</dbReference>
<evidence type="ECO:0008006" key="3">
    <source>
        <dbReference type="Google" id="ProtNLM"/>
    </source>
</evidence>
<evidence type="ECO:0000313" key="2">
    <source>
        <dbReference type="Proteomes" id="UP000179003"/>
    </source>
</evidence>
<dbReference type="AlphaFoldDB" id="A0A1F5EH61"/>
<dbReference type="GO" id="GO:0071949">
    <property type="term" value="F:FAD binding"/>
    <property type="evidence" value="ECO:0007669"/>
    <property type="project" value="InterPro"/>
</dbReference>
<dbReference type="InterPro" id="IPR010354">
    <property type="entry name" value="Oleate_hydratase"/>
</dbReference>
<name>A0A1F5EH61_9BACT</name>
<dbReference type="GO" id="GO:0006631">
    <property type="term" value="P:fatty acid metabolic process"/>
    <property type="evidence" value="ECO:0007669"/>
    <property type="project" value="InterPro"/>
</dbReference>
<comment type="caution">
    <text evidence="1">The sequence shown here is derived from an EMBL/GenBank/DDBJ whole genome shotgun (WGS) entry which is preliminary data.</text>
</comment>
<dbReference type="Proteomes" id="UP000179003">
    <property type="component" value="Unassembled WGS sequence"/>
</dbReference>
<dbReference type="Pfam" id="PF06100">
    <property type="entry name" value="MCRA"/>
    <property type="match status" value="1"/>
</dbReference>
<dbReference type="Gene3D" id="3.50.50.60">
    <property type="entry name" value="FAD/NAD(P)-binding domain"/>
    <property type="match status" value="2"/>
</dbReference>
<sequence length="528" mass="60436">MNNKESKAYLVGGGIASLSAAVYLINEGKFKGENITIFGEAKKMGGSLDAQNGDHTKGYSVRGVRIFEEKAFSCTFDLMSQIPSLITPGKTLREEFIDFNKKNKSYSESRLFKKGVVVSSHTLGLGFKNRIKLVALLFRNEKTLDDVAINDYFTDSFFSSNFWYNFCTIFAFQSWHGLAEFRRYIFRSIHVVQYIDTLEPLEITPLNQYESLVLPIIDWLKNHGVKFETETQITGIDFETLQNKKIANRIYFTQEEKSGEIVINKEDFIFTTLGSMVANSSTGSMTEVPILNYENKNSAWGLWKKISQENPEFGNPEVFNSHIDKSKWTSFTITFKDSTFFDLMEKHINKKVTSHGIMTLIESNWFLTIALFYRPYFLNQPDHITLSWGYGLYPDKEGNFIKKKMLECTGEEILTELIYGLDLEKHLEPILASAVCIPCMTPYVTSQFLPRKIGDRPEVVPKNSANFAFLGQYCEIPNDVVFTVEYSIRSAQTAVYNLLKLDKKPSPIYKGTHHIKVLYNAFKTIISE</sequence>
<dbReference type="SUPFAM" id="SSF51905">
    <property type="entry name" value="FAD/NAD(P)-binding domain"/>
    <property type="match status" value="1"/>
</dbReference>
<protein>
    <recommendedName>
        <fullName evidence="3">Oleate hydratase</fullName>
    </recommendedName>
</protein>
<gene>
    <name evidence="1" type="ORF">A2442_00170</name>
</gene>
<organism evidence="1 2">
    <name type="scientific">Candidatus Campbellbacteria bacterium RIFOXYC2_FULL_35_25</name>
    <dbReference type="NCBI Taxonomy" id="1797582"/>
    <lineage>
        <taxon>Bacteria</taxon>
        <taxon>Candidatus Campbelliibacteriota</taxon>
    </lineage>
</organism>